<keyword evidence="3" id="KW-1185">Reference proteome</keyword>
<proteinExistence type="predicted"/>
<dbReference type="EMBL" id="JACHJU010000002">
    <property type="protein sequence ID" value="MBB4940685.1"/>
    <property type="molecule type" value="Genomic_DNA"/>
</dbReference>
<sequence>MVDLAERAKVSAPALRNWELENKALPTVKAERLVAVLGIDLSAIDRDKAGSVGVEDAA</sequence>
<dbReference type="Proteomes" id="UP000534286">
    <property type="component" value="Unassembled WGS sequence"/>
</dbReference>
<dbReference type="PROSITE" id="PS50943">
    <property type="entry name" value="HTH_CROC1"/>
    <property type="match status" value="1"/>
</dbReference>
<feature type="domain" description="HTH cro/C1-type" evidence="1">
    <location>
        <begin position="3"/>
        <end position="44"/>
    </location>
</feature>
<dbReference type="AlphaFoldDB" id="A0A7W7RYX3"/>
<name>A0A7W7RYX3_9ACTN</name>
<organism evidence="2 3">
    <name type="scientific">Streptosporangium album</name>
    <dbReference type="NCBI Taxonomy" id="47479"/>
    <lineage>
        <taxon>Bacteria</taxon>
        <taxon>Bacillati</taxon>
        <taxon>Actinomycetota</taxon>
        <taxon>Actinomycetes</taxon>
        <taxon>Streptosporangiales</taxon>
        <taxon>Streptosporangiaceae</taxon>
        <taxon>Streptosporangium</taxon>
    </lineage>
</organism>
<evidence type="ECO:0000313" key="2">
    <source>
        <dbReference type="EMBL" id="MBB4940685.1"/>
    </source>
</evidence>
<dbReference type="InterPro" id="IPR001387">
    <property type="entry name" value="Cro/C1-type_HTH"/>
</dbReference>
<accession>A0A7W7RYX3</accession>
<evidence type="ECO:0000259" key="1">
    <source>
        <dbReference type="PROSITE" id="PS50943"/>
    </source>
</evidence>
<comment type="caution">
    <text evidence="2">The sequence shown here is derived from an EMBL/GenBank/DDBJ whole genome shotgun (WGS) entry which is preliminary data.</text>
</comment>
<reference evidence="2 3" key="1">
    <citation type="submission" date="2020-08" db="EMBL/GenBank/DDBJ databases">
        <title>Sequencing the genomes of 1000 actinobacteria strains.</title>
        <authorList>
            <person name="Klenk H.-P."/>
        </authorList>
    </citation>
    <scope>NUCLEOTIDE SEQUENCE [LARGE SCALE GENOMIC DNA]</scope>
    <source>
        <strain evidence="2 3">DSM 43023</strain>
    </source>
</reference>
<evidence type="ECO:0000313" key="3">
    <source>
        <dbReference type="Proteomes" id="UP000534286"/>
    </source>
</evidence>
<protein>
    <submittedName>
        <fullName evidence="2">Transcriptional regulator with XRE-family HTH domain</fullName>
    </submittedName>
</protein>
<gene>
    <name evidence="2" type="ORF">FHR32_005062</name>
</gene>